<name>A0A1E5XN53_9HYPH</name>
<dbReference type="InterPro" id="IPR001958">
    <property type="entry name" value="Tet-R_TetA/multi-R_MdtG-like"/>
</dbReference>
<reference evidence="8 9" key="1">
    <citation type="journal article" date="2015" name="Genome Announc.">
        <title>Genome Assemblies of Three Soil-Associated Devosia species: D. insulae, D. limi, and D. soli.</title>
        <authorList>
            <person name="Hassan Y.I."/>
            <person name="Lepp D."/>
            <person name="Zhou T."/>
        </authorList>
    </citation>
    <scope>NUCLEOTIDE SEQUENCE [LARGE SCALE GENOMIC DNA]</scope>
    <source>
        <strain evidence="8 9">DS-56</strain>
    </source>
</reference>
<dbReference type="EMBL" id="LAJE02000237">
    <property type="protein sequence ID" value="OEO30018.1"/>
    <property type="molecule type" value="Genomic_DNA"/>
</dbReference>
<dbReference type="PANTHER" id="PTHR42718">
    <property type="entry name" value="MAJOR FACILITATOR SUPERFAMILY MULTIDRUG TRANSPORTER MFSC"/>
    <property type="match status" value="1"/>
</dbReference>
<dbReference type="Pfam" id="PF07690">
    <property type="entry name" value="MFS_1"/>
    <property type="match status" value="2"/>
</dbReference>
<feature type="transmembrane region" description="Helical" evidence="6">
    <location>
        <begin position="366"/>
        <end position="388"/>
    </location>
</feature>
<dbReference type="AlphaFoldDB" id="A0A1E5XN53"/>
<evidence type="ECO:0000313" key="9">
    <source>
        <dbReference type="Proteomes" id="UP000095463"/>
    </source>
</evidence>
<dbReference type="InterPro" id="IPR036259">
    <property type="entry name" value="MFS_trans_sf"/>
</dbReference>
<accession>A0A1E5XN53</accession>
<dbReference type="GO" id="GO:0016020">
    <property type="term" value="C:membrane"/>
    <property type="evidence" value="ECO:0007669"/>
    <property type="project" value="UniProtKB-SubCell"/>
</dbReference>
<dbReference type="PANTHER" id="PTHR42718:SF9">
    <property type="entry name" value="MAJOR FACILITATOR SUPERFAMILY MULTIDRUG TRANSPORTER MFSC"/>
    <property type="match status" value="1"/>
</dbReference>
<evidence type="ECO:0000256" key="3">
    <source>
        <dbReference type="ARBA" id="ARBA00022692"/>
    </source>
</evidence>
<dbReference type="PRINTS" id="PR01035">
    <property type="entry name" value="TCRTETA"/>
</dbReference>
<sequence length="475" mass="48228">MSNVPNTSKSSSPSLTFLVLAVGAASFSMLQSLLAPVLPTLQSELKTSQSAVSWVLIAWLLSAAVATPILGKVGDMIGKAKTLVLALAAIGLGSLVAALAPSIELVIAGRIVQGLGGAIVPLSFGIIRDEFPPARVPSAVGVLSAVIAVGSGVGTILAGPIVDLFGWHGLFWVPLAVVAVTATLAQFFVPESPVKAGGTINWLAAALLAAWLIALLLPLSLGTRWGWSSPAVIGLFALAVVLAAAWVTVEVRSSNPVIDMKMMRLPAVWTSNLVALLFGAAMFAVWVFLPQLIQVPSSAGYGFGATVSEAGWVMLPMLVSMAVAGVFSGRLAQVVPFKLQLAGASAVIALSCVSLALLHASIWQVAVISGVYGIGLGLAYAALTSVIVQNVPASQTGTAIGMNTNIRTIGGAIGTAVMTAVVTAHQTANGVPEEAGFVTGFLLFAGVAALAMLVSLLIPGARRQVATAAVPVPAE</sequence>
<keyword evidence="9" id="KW-1185">Reference proteome</keyword>
<dbReference type="Gene3D" id="1.20.1250.20">
    <property type="entry name" value="MFS general substrate transporter like domains"/>
    <property type="match status" value="1"/>
</dbReference>
<feature type="transmembrane region" description="Helical" evidence="6">
    <location>
        <begin position="408"/>
        <end position="425"/>
    </location>
</feature>
<protein>
    <submittedName>
        <fullName evidence="8">MFS transporter</fullName>
    </submittedName>
</protein>
<dbReference type="CDD" id="cd17504">
    <property type="entry name" value="MFS_MMR_MDR_like"/>
    <property type="match status" value="1"/>
</dbReference>
<keyword evidence="5 6" id="KW-0472">Membrane</keyword>
<feature type="transmembrane region" description="Helical" evidence="6">
    <location>
        <begin position="170"/>
        <end position="189"/>
    </location>
</feature>
<evidence type="ECO:0000256" key="1">
    <source>
        <dbReference type="ARBA" id="ARBA00004141"/>
    </source>
</evidence>
<proteinExistence type="predicted"/>
<dbReference type="Proteomes" id="UP000095463">
    <property type="component" value="Unassembled WGS sequence"/>
</dbReference>
<feature type="transmembrane region" description="Helical" evidence="6">
    <location>
        <begin position="12"/>
        <end position="31"/>
    </location>
</feature>
<keyword evidence="4 6" id="KW-1133">Transmembrane helix</keyword>
<evidence type="ECO:0000313" key="8">
    <source>
        <dbReference type="EMBL" id="OEO30018.1"/>
    </source>
</evidence>
<feature type="domain" description="Major facilitator superfamily (MFS) profile" evidence="7">
    <location>
        <begin position="16"/>
        <end position="463"/>
    </location>
</feature>
<feature type="transmembrane region" description="Helical" evidence="6">
    <location>
        <begin position="107"/>
        <end position="127"/>
    </location>
</feature>
<dbReference type="InterPro" id="IPR011701">
    <property type="entry name" value="MFS"/>
</dbReference>
<dbReference type="OrthoDB" id="9812221at2"/>
<feature type="transmembrane region" description="Helical" evidence="6">
    <location>
        <begin position="268"/>
        <end position="289"/>
    </location>
</feature>
<evidence type="ECO:0000256" key="5">
    <source>
        <dbReference type="ARBA" id="ARBA00023136"/>
    </source>
</evidence>
<dbReference type="InterPro" id="IPR020846">
    <property type="entry name" value="MFS_dom"/>
</dbReference>
<dbReference type="Gene3D" id="1.20.1720.10">
    <property type="entry name" value="Multidrug resistance protein D"/>
    <property type="match status" value="1"/>
</dbReference>
<comment type="subcellular location">
    <subcellularLocation>
        <location evidence="1">Membrane</location>
        <topology evidence="1">Multi-pass membrane protein</topology>
    </subcellularLocation>
</comment>
<feature type="transmembrane region" description="Helical" evidence="6">
    <location>
        <begin position="139"/>
        <end position="158"/>
    </location>
</feature>
<dbReference type="PROSITE" id="PS50850">
    <property type="entry name" value="MFS"/>
    <property type="match status" value="1"/>
</dbReference>
<feature type="transmembrane region" description="Helical" evidence="6">
    <location>
        <begin position="51"/>
        <end position="71"/>
    </location>
</feature>
<dbReference type="GO" id="GO:0022857">
    <property type="term" value="F:transmembrane transporter activity"/>
    <property type="evidence" value="ECO:0007669"/>
    <property type="project" value="InterPro"/>
</dbReference>
<evidence type="ECO:0000256" key="2">
    <source>
        <dbReference type="ARBA" id="ARBA00022448"/>
    </source>
</evidence>
<feature type="transmembrane region" description="Helical" evidence="6">
    <location>
        <begin position="83"/>
        <end position="101"/>
    </location>
</feature>
<feature type="transmembrane region" description="Helical" evidence="6">
    <location>
        <begin position="437"/>
        <end position="458"/>
    </location>
</feature>
<keyword evidence="3 6" id="KW-0812">Transmembrane</keyword>
<organism evidence="8 9">
    <name type="scientific">Devosia insulae DS-56</name>
    <dbReference type="NCBI Taxonomy" id="1116389"/>
    <lineage>
        <taxon>Bacteria</taxon>
        <taxon>Pseudomonadati</taxon>
        <taxon>Pseudomonadota</taxon>
        <taxon>Alphaproteobacteria</taxon>
        <taxon>Hyphomicrobiales</taxon>
        <taxon>Devosiaceae</taxon>
        <taxon>Devosia</taxon>
    </lineage>
</organism>
<evidence type="ECO:0000256" key="6">
    <source>
        <dbReference type="SAM" id="Phobius"/>
    </source>
</evidence>
<evidence type="ECO:0000259" key="7">
    <source>
        <dbReference type="PROSITE" id="PS50850"/>
    </source>
</evidence>
<feature type="transmembrane region" description="Helical" evidence="6">
    <location>
        <begin position="339"/>
        <end position="360"/>
    </location>
</feature>
<gene>
    <name evidence="8" type="ORF">VW23_023300</name>
</gene>
<evidence type="ECO:0000256" key="4">
    <source>
        <dbReference type="ARBA" id="ARBA00022989"/>
    </source>
</evidence>
<dbReference type="RefSeq" id="WP_069910760.1">
    <property type="nucleotide sequence ID" value="NZ_LAJE02000237.1"/>
</dbReference>
<feature type="transmembrane region" description="Helical" evidence="6">
    <location>
        <begin position="201"/>
        <end position="221"/>
    </location>
</feature>
<dbReference type="SUPFAM" id="SSF103473">
    <property type="entry name" value="MFS general substrate transporter"/>
    <property type="match status" value="2"/>
</dbReference>
<feature type="transmembrane region" description="Helical" evidence="6">
    <location>
        <begin position="309"/>
        <end position="327"/>
    </location>
</feature>
<comment type="caution">
    <text evidence="8">The sequence shown here is derived from an EMBL/GenBank/DDBJ whole genome shotgun (WGS) entry which is preliminary data.</text>
</comment>
<feature type="transmembrane region" description="Helical" evidence="6">
    <location>
        <begin position="227"/>
        <end position="247"/>
    </location>
</feature>
<keyword evidence="2" id="KW-0813">Transport</keyword>